<keyword evidence="2" id="KW-0472">Membrane</keyword>
<proteinExistence type="predicted"/>
<name>A0ABR0BAB9_9CRUS</name>
<dbReference type="InterPro" id="IPR003848">
    <property type="entry name" value="DUF218"/>
</dbReference>
<keyword evidence="2" id="KW-0812">Transmembrane</keyword>
<dbReference type="CDD" id="cd06259">
    <property type="entry name" value="YdcF-like"/>
    <property type="match status" value="1"/>
</dbReference>
<accession>A0ABR0BAB9</accession>
<reference evidence="4 5" key="1">
    <citation type="journal article" date="2023" name="Nucleic Acids Res.">
        <title>The hologenome of Daphnia magna reveals possible DNA methylation and microbiome-mediated evolution of the host genome.</title>
        <authorList>
            <person name="Chaturvedi A."/>
            <person name="Li X."/>
            <person name="Dhandapani V."/>
            <person name="Marshall H."/>
            <person name="Kissane S."/>
            <person name="Cuenca-Cambronero M."/>
            <person name="Asole G."/>
            <person name="Calvet F."/>
            <person name="Ruiz-Romero M."/>
            <person name="Marangio P."/>
            <person name="Guigo R."/>
            <person name="Rago D."/>
            <person name="Mirbahai L."/>
            <person name="Eastwood N."/>
            <person name="Colbourne J.K."/>
            <person name="Zhou J."/>
            <person name="Mallon E."/>
            <person name="Orsini L."/>
        </authorList>
    </citation>
    <scope>NUCLEOTIDE SEQUENCE [LARGE SCALE GENOMIC DNA]</scope>
    <source>
        <strain evidence="4">LRV0_1</strain>
    </source>
</reference>
<keyword evidence="2" id="KW-1133">Transmembrane helix</keyword>
<protein>
    <recommendedName>
        <fullName evidence="3">DUF218 domain-containing protein</fullName>
    </recommendedName>
</protein>
<evidence type="ECO:0000259" key="3">
    <source>
        <dbReference type="Pfam" id="PF02698"/>
    </source>
</evidence>
<keyword evidence="5" id="KW-1185">Reference proteome</keyword>
<dbReference type="Pfam" id="PF02698">
    <property type="entry name" value="DUF218"/>
    <property type="match status" value="1"/>
</dbReference>
<evidence type="ECO:0000256" key="1">
    <source>
        <dbReference type="SAM" id="MobiDB-lite"/>
    </source>
</evidence>
<dbReference type="PANTHER" id="PTHR30336">
    <property type="entry name" value="INNER MEMBRANE PROTEIN, PROBABLE PERMEASE"/>
    <property type="match status" value="1"/>
</dbReference>
<dbReference type="InterPro" id="IPR051599">
    <property type="entry name" value="Cell_Envelope_Assoc"/>
</dbReference>
<dbReference type="PANTHER" id="PTHR30336:SF6">
    <property type="entry name" value="INTEGRAL MEMBRANE PROTEIN"/>
    <property type="match status" value="1"/>
</dbReference>
<gene>
    <name evidence="4" type="ORF">OUZ56_033148</name>
</gene>
<organism evidence="4 5">
    <name type="scientific">Daphnia magna</name>
    <dbReference type="NCBI Taxonomy" id="35525"/>
    <lineage>
        <taxon>Eukaryota</taxon>
        <taxon>Metazoa</taxon>
        <taxon>Ecdysozoa</taxon>
        <taxon>Arthropoda</taxon>
        <taxon>Crustacea</taxon>
        <taxon>Branchiopoda</taxon>
        <taxon>Diplostraca</taxon>
        <taxon>Cladocera</taxon>
        <taxon>Anomopoda</taxon>
        <taxon>Daphniidae</taxon>
        <taxon>Daphnia</taxon>
    </lineage>
</organism>
<dbReference type="Proteomes" id="UP001234178">
    <property type="component" value="Unassembled WGS sequence"/>
</dbReference>
<evidence type="ECO:0000313" key="4">
    <source>
        <dbReference type="EMBL" id="KAK4045524.1"/>
    </source>
</evidence>
<feature type="transmembrane region" description="Helical" evidence="2">
    <location>
        <begin position="125"/>
        <end position="145"/>
    </location>
</feature>
<feature type="region of interest" description="Disordered" evidence="1">
    <location>
        <begin position="1"/>
        <end position="35"/>
    </location>
</feature>
<sequence length="341" mass="36301">MRASGSVQGSGGGGAYREPLGLEDRRAPVGDLTPRSVAGVEGEGVAVGRAIGAEPAIDGGDAVHAPTARDEAVTFKNRCRVACDFKEVANFSPNCAARLRLRRAGKGTPLEDVWRTMARGPLRRPLLAALLLGVGFVACTNAYVLERGSSRMPDPSATTEQSSEATLVVLGAGVRPDGALSTVLRDRLDQAIELWNRGTSKKILVSGDHGRDGYDELGPSRAYLVAAGVPDEAVFLDHAGFDTYSTFWRAHRIFGARRVVVVTQAFHLPRALYYARAEGLAADGVAAARPTYPFAIKYATREVVSRTVAPIYVFFQRKPRAPGGGAGLLATNGHTTHDPHE</sequence>
<comment type="caution">
    <text evidence="4">The sequence shown here is derived from an EMBL/GenBank/DDBJ whole genome shotgun (WGS) entry which is preliminary data.</text>
</comment>
<evidence type="ECO:0000313" key="5">
    <source>
        <dbReference type="Proteomes" id="UP001234178"/>
    </source>
</evidence>
<feature type="domain" description="DUF218" evidence="3">
    <location>
        <begin position="167"/>
        <end position="288"/>
    </location>
</feature>
<evidence type="ECO:0000256" key="2">
    <source>
        <dbReference type="SAM" id="Phobius"/>
    </source>
</evidence>
<dbReference type="EMBL" id="JAOYFB010000044">
    <property type="protein sequence ID" value="KAK4045524.1"/>
    <property type="molecule type" value="Genomic_DNA"/>
</dbReference>